<dbReference type="GO" id="GO:0005886">
    <property type="term" value="C:plasma membrane"/>
    <property type="evidence" value="ECO:0007669"/>
    <property type="project" value="TreeGrafter"/>
</dbReference>
<gene>
    <name evidence="12" type="ORF">ZT3D7_G11304</name>
</gene>
<dbReference type="PANTHER" id="PTHR19139:SF199">
    <property type="entry name" value="MIP17260P"/>
    <property type="match status" value="1"/>
</dbReference>
<dbReference type="EMBL" id="LT853704">
    <property type="protein sequence ID" value="SMQ56149.1"/>
    <property type="molecule type" value="Genomic_DNA"/>
</dbReference>
<dbReference type="AlphaFoldDB" id="A0A1X7S940"/>
<evidence type="ECO:0008006" key="14">
    <source>
        <dbReference type="Google" id="ProtNLM"/>
    </source>
</evidence>
<feature type="compositionally biased region" description="Polar residues" evidence="10">
    <location>
        <begin position="323"/>
        <end position="342"/>
    </location>
</feature>
<feature type="region of interest" description="Disordered" evidence="10">
    <location>
        <begin position="310"/>
        <end position="435"/>
    </location>
</feature>
<evidence type="ECO:0000313" key="12">
    <source>
        <dbReference type="EMBL" id="SMQ56149.1"/>
    </source>
</evidence>
<evidence type="ECO:0000313" key="13">
    <source>
        <dbReference type="Proteomes" id="UP000215127"/>
    </source>
</evidence>
<feature type="transmembrane region" description="Helical" evidence="11">
    <location>
        <begin position="124"/>
        <end position="141"/>
    </location>
</feature>
<dbReference type="GO" id="GO:0015250">
    <property type="term" value="F:water channel activity"/>
    <property type="evidence" value="ECO:0007669"/>
    <property type="project" value="TreeGrafter"/>
</dbReference>
<reference evidence="12 13" key="1">
    <citation type="submission" date="2016-06" db="EMBL/GenBank/DDBJ databases">
        <authorList>
            <person name="Kjaerup R.B."/>
            <person name="Dalgaard T.S."/>
            <person name="Juul-Madsen H.R."/>
        </authorList>
    </citation>
    <scope>NUCLEOTIDE SEQUENCE [LARGE SCALE GENOMIC DNA]</scope>
</reference>
<evidence type="ECO:0000256" key="2">
    <source>
        <dbReference type="ARBA" id="ARBA00006175"/>
    </source>
</evidence>
<evidence type="ECO:0000256" key="9">
    <source>
        <dbReference type="RuleBase" id="RU000477"/>
    </source>
</evidence>
<feature type="transmembrane region" description="Helical" evidence="11">
    <location>
        <begin position="186"/>
        <end position="205"/>
    </location>
</feature>
<dbReference type="Gene3D" id="1.20.1080.10">
    <property type="entry name" value="Glycerol uptake facilitator protein"/>
    <property type="match status" value="1"/>
</dbReference>
<dbReference type="InterPro" id="IPR034294">
    <property type="entry name" value="Aquaporin_transptr"/>
</dbReference>
<evidence type="ECO:0000256" key="1">
    <source>
        <dbReference type="ARBA" id="ARBA00004141"/>
    </source>
</evidence>
<dbReference type="InterPro" id="IPR023271">
    <property type="entry name" value="Aquaporin-like"/>
</dbReference>
<comment type="catalytic activity">
    <reaction evidence="8">
        <text>H2O(in) = H2O(out)</text>
        <dbReference type="Rhea" id="RHEA:29667"/>
        <dbReference type="ChEBI" id="CHEBI:15377"/>
    </reaction>
</comment>
<comment type="similarity">
    <text evidence="2 9">Belongs to the MIP/aquaporin (TC 1.A.8) family.</text>
</comment>
<accession>A0A1X7S940</accession>
<comment type="subcellular location">
    <subcellularLocation>
        <location evidence="1">Membrane</location>
        <topology evidence="1">Multi-pass membrane protein</topology>
    </subcellularLocation>
</comment>
<dbReference type="InterPro" id="IPR000425">
    <property type="entry name" value="MIP"/>
</dbReference>
<dbReference type="Proteomes" id="UP000215127">
    <property type="component" value="Chromosome 13"/>
</dbReference>
<feature type="transmembrane region" description="Helical" evidence="11">
    <location>
        <begin position="146"/>
        <end position="166"/>
    </location>
</feature>
<protein>
    <recommendedName>
        <fullName evidence="14">Aquaporin</fullName>
    </recommendedName>
</protein>
<dbReference type="FunFam" id="1.20.1080.10:FF:000024">
    <property type="entry name" value="MIP aquaporin (Eurofung)"/>
    <property type="match status" value="1"/>
</dbReference>
<organism evidence="12 13">
    <name type="scientific">Zymoseptoria tritici (strain ST99CH_3D7)</name>
    <dbReference type="NCBI Taxonomy" id="1276538"/>
    <lineage>
        <taxon>Eukaryota</taxon>
        <taxon>Fungi</taxon>
        <taxon>Dikarya</taxon>
        <taxon>Ascomycota</taxon>
        <taxon>Pezizomycotina</taxon>
        <taxon>Dothideomycetes</taxon>
        <taxon>Dothideomycetidae</taxon>
        <taxon>Mycosphaerellales</taxon>
        <taxon>Mycosphaerellaceae</taxon>
        <taxon>Zymoseptoria</taxon>
    </lineage>
</organism>
<feature type="compositionally biased region" description="Basic and acidic residues" evidence="10">
    <location>
        <begin position="405"/>
        <end position="415"/>
    </location>
</feature>
<keyword evidence="7" id="KW-0325">Glycoprotein</keyword>
<feature type="compositionally biased region" description="Polar residues" evidence="10">
    <location>
        <begin position="378"/>
        <end position="389"/>
    </location>
</feature>
<dbReference type="STRING" id="1276538.A0A1X7S940"/>
<dbReference type="SUPFAM" id="SSF81338">
    <property type="entry name" value="Aquaporin-like"/>
    <property type="match status" value="1"/>
</dbReference>
<evidence type="ECO:0000256" key="5">
    <source>
        <dbReference type="ARBA" id="ARBA00022989"/>
    </source>
</evidence>
<keyword evidence="6 11" id="KW-0472">Membrane</keyword>
<feature type="transmembrane region" description="Helical" evidence="11">
    <location>
        <begin position="212"/>
        <end position="237"/>
    </location>
</feature>
<keyword evidence="3 9" id="KW-0812">Transmembrane</keyword>
<dbReference type="PANTHER" id="PTHR19139">
    <property type="entry name" value="AQUAPORIN TRANSPORTER"/>
    <property type="match status" value="1"/>
</dbReference>
<evidence type="ECO:0000256" key="6">
    <source>
        <dbReference type="ARBA" id="ARBA00023136"/>
    </source>
</evidence>
<dbReference type="PRINTS" id="PR00783">
    <property type="entry name" value="MINTRINSICP"/>
</dbReference>
<evidence type="ECO:0000256" key="8">
    <source>
        <dbReference type="ARBA" id="ARBA00034651"/>
    </source>
</evidence>
<proteinExistence type="inferred from homology"/>
<keyword evidence="13" id="KW-1185">Reference proteome</keyword>
<feature type="transmembrane region" description="Helical" evidence="11">
    <location>
        <begin position="44"/>
        <end position="63"/>
    </location>
</feature>
<keyword evidence="4" id="KW-0677">Repeat</keyword>
<evidence type="ECO:0000256" key="10">
    <source>
        <dbReference type="SAM" id="MobiDB-lite"/>
    </source>
</evidence>
<sequence length="435" mass="46627">MVMDNPTQNFHFNIPFLGNSHKPTHRNELRIPFLGFLPNKTRNHFIAMVGEFIGTFLFLFFAFSATQVANAAAAGVQDGTTGTAGTKNGISQVPNASTLMYISLAFGFSLAVNAWVFFRISGGLFNPAVTLGMALIGAVTWRRAGLIFISQVLGSIAASGIVAALFPGPLNVTTTLNSTTSITRGLFIEMFLTVELVFTIFMLAAEKHKATFIAPIGIGLALFIAELTGVYFTGGAVNPTRAFGPCVVLGSFPGYHWIYWLGPLLGCLVAVGFYHFVKTLEYETANPGQDFNEHEADAFSFDEENAATGADVNRPGLMARNSMPPNSIGQENSTGHNTLSKNRSNEPKPVVGAYGDGDTVQESNKVVSGGMEVVQPGEKTNGTPKPSRQSRVDGAISEEDEESLEGERSYERGPDAESGMMHPGFGGEKGRQDQT</sequence>
<feature type="transmembrane region" description="Helical" evidence="11">
    <location>
        <begin position="257"/>
        <end position="277"/>
    </location>
</feature>
<evidence type="ECO:0000256" key="11">
    <source>
        <dbReference type="SAM" id="Phobius"/>
    </source>
</evidence>
<evidence type="ECO:0000256" key="4">
    <source>
        <dbReference type="ARBA" id="ARBA00022737"/>
    </source>
</evidence>
<evidence type="ECO:0000256" key="3">
    <source>
        <dbReference type="ARBA" id="ARBA00022692"/>
    </source>
</evidence>
<keyword evidence="5 11" id="KW-1133">Transmembrane helix</keyword>
<name>A0A1X7S940_ZYMT9</name>
<keyword evidence="9" id="KW-0813">Transport</keyword>
<dbReference type="Pfam" id="PF00230">
    <property type="entry name" value="MIP"/>
    <property type="match status" value="1"/>
</dbReference>
<evidence type="ECO:0000256" key="7">
    <source>
        <dbReference type="ARBA" id="ARBA00023180"/>
    </source>
</evidence>